<organism evidence="4 5">
    <name type="scientific">Cyclocybe aegerita</name>
    <name type="common">Black poplar mushroom</name>
    <name type="synonym">Agrocybe aegerita</name>
    <dbReference type="NCBI Taxonomy" id="1973307"/>
    <lineage>
        <taxon>Eukaryota</taxon>
        <taxon>Fungi</taxon>
        <taxon>Dikarya</taxon>
        <taxon>Basidiomycota</taxon>
        <taxon>Agaricomycotina</taxon>
        <taxon>Agaricomycetes</taxon>
        <taxon>Agaricomycetidae</taxon>
        <taxon>Agaricales</taxon>
        <taxon>Agaricineae</taxon>
        <taxon>Bolbitiaceae</taxon>
        <taxon>Cyclocybe</taxon>
    </lineage>
</organism>
<feature type="compositionally biased region" description="Polar residues" evidence="1">
    <location>
        <begin position="313"/>
        <end position="349"/>
    </location>
</feature>
<dbReference type="OrthoDB" id="3266941at2759"/>
<feature type="compositionally biased region" description="Polar residues" evidence="1">
    <location>
        <begin position="379"/>
        <end position="390"/>
    </location>
</feature>
<feature type="compositionally biased region" description="Basic and acidic residues" evidence="1">
    <location>
        <begin position="292"/>
        <end position="304"/>
    </location>
</feature>
<feature type="compositionally biased region" description="Basic and acidic residues" evidence="1">
    <location>
        <begin position="528"/>
        <end position="537"/>
    </location>
</feature>
<evidence type="ECO:0000256" key="3">
    <source>
        <dbReference type="SAM" id="SignalP"/>
    </source>
</evidence>
<sequence length="550" mass="58417">MLLLAGLLWRVLAFGTLVLPAAALRFNFTDVQQCDQVMISFAGSNLRNDSVPSSLSILPVNSTAILVPLPDPGIINTGVALTFLPFAAGTNFVASLDDSTGENLIFVSDLIRVLPSESGNSSCLPNANPNQQKLFALTSPVSQCENITVTYNTTLTTKPPIVRLYNPKGRSFRLNQTSDDRASGTATYLMNFFRGRGIILLMDDGDGVRETTPLLTVGGDSASDASCIQRNFTFGFLPNNTGGSDATPVASKAVIIGGATGGGAVLLVGVCMVIFILRDRRRRRTKQLDTSQEEKGLETNENDKNGGAPVINVSDTSQGQDQEGQNRSTNLVANPIYTRNPSLLQSPPRSIQERGSMASWLQAIPDDQRYSAPLASPSPDMSSGPSRTRSVDNLSLQSLDIEGMLNMATLQSESYSRKNSAVGSATPSPVVLGRSPLASIARDAETGAVVGPPSAYLRAQTSRRHLRGPSDVPAGPDSMAFSGYSVNVNPFDGGRNSMAASILNSPTTQYSSAPSPRGTRPPVGLPKSPRDSVRDRTISATSSEWYGIAR</sequence>
<keyword evidence="3" id="KW-0732">Signal</keyword>
<proteinExistence type="predicted"/>
<evidence type="ECO:0000256" key="1">
    <source>
        <dbReference type="SAM" id="MobiDB-lite"/>
    </source>
</evidence>
<reference evidence="4 5" key="1">
    <citation type="submission" date="2020-01" db="EMBL/GenBank/DDBJ databases">
        <authorList>
            <person name="Gupta K D."/>
        </authorList>
    </citation>
    <scope>NUCLEOTIDE SEQUENCE [LARGE SCALE GENOMIC DNA]</scope>
</reference>
<name>A0A8S0WNG4_CYCAE</name>
<keyword evidence="5" id="KW-1185">Reference proteome</keyword>
<accession>A0A8S0WNG4</accession>
<dbReference type="Proteomes" id="UP000467700">
    <property type="component" value="Unassembled WGS sequence"/>
</dbReference>
<feature type="region of interest" description="Disordered" evidence="1">
    <location>
        <begin position="369"/>
        <end position="390"/>
    </location>
</feature>
<keyword evidence="2" id="KW-0812">Transmembrane</keyword>
<evidence type="ECO:0000256" key="2">
    <source>
        <dbReference type="SAM" id="Phobius"/>
    </source>
</evidence>
<evidence type="ECO:0000313" key="4">
    <source>
        <dbReference type="EMBL" id="CAA7261562.1"/>
    </source>
</evidence>
<feature type="region of interest" description="Disordered" evidence="1">
    <location>
        <begin position="505"/>
        <end position="550"/>
    </location>
</feature>
<feature type="chain" id="PRO_5035875448" evidence="3">
    <location>
        <begin position="24"/>
        <end position="550"/>
    </location>
</feature>
<evidence type="ECO:0000313" key="5">
    <source>
        <dbReference type="Proteomes" id="UP000467700"/>
    </source>
</evidence>
<dbReference type="AlphaFoldDB" id="A0A8S0WNG4"/>
<feature type="transmembrane region" description="Helical" evidence="2">
    <location>
        <begin position="254"/>
        <end position="277"/>
    </location>
</feature>
<feature type="region of interest" description="Disordered" evidence="1">
    <location>
        <begin position="454"/>
        <end position="474"/>
    </location>
</feature>
<comment type="caution">
    <text evidence="4">The sequence shown here is derived from an EMBL/GenBank/DDBJ whole genome shotgun (WGS) entry which is preliminary data.</text>
</comment>
<feature type="region of interest" description="Disordered" evidence="1">
    <location>
        <begin position="284"/>
        <end position="355"/>
    </location>
</feature>
<keyword evidence="2" id="KW-0472">Membrane</keyword>
<gene>
    <name evidence="4" type="ORF">AAE3_LOCUS3840</name>
</gene>
<feature type="signal peptide" evidence="3">
    <location>
        <begin position="1"/>
        <end position="23"/>
    </location>
</feature>
<dbReference type="EMBL" id="CACVBS010000033">
    <property type="protein sequence ID" value="CAA7261562.1"/>
    <property type="molecule type" value="Genomic_DNA"/>
</dbReference>
<keyword evidence="2" id="KW-1133">Transmembrane helix</keyword>
<protein>
    <submittedName>
        <fullName evidence="4">Uncharacterized protein</fullName>
    </submittedName>
</protein>
<feature type="compositionally biased region" description="Polar residues" evidence="1">
    <location>
        <begin position="505"/>
        <end position="514"/>
    </location>
</feature>